<dbReference type="EMBL" id="JBHTCR010000011">
    <property type="protein sequence ID" value="MFC7348586.1"/>
    <property type="molecule type" value="Genomic_DNA"/>
</dbReference>
<name>A0ABW2M172_9FLAO</name>
<accession>A0ABW2M172</accession>
<organism evidence="2 3">
    <name type="scientific">Chryseobacterium zhengzhouense</name>
    <dbReference type="NCBI Taxonomy" id="1636086"/>
    <lineage>
        <taxon>Bacteria</taxon>
        <taxon>Pseudomonadati</taxon>
        <taxon>Bacteroidota</taxon>
        <taxon>Flavobacteriia</taxon>
        <taxon>Flavobacteriales</taxon>
        <taxon>Weeksellaceae</taxon>
        <taxon>Chryseobacterium group</taxon>
        <taxon>Chryseobacterium</taxon>
    </lineage>
</organism>
<dbReference type="PANTHER" id="PTHR22916">
    <property type="entry name" value="GLYCOSYLTRANSFERASE"/>
    <property type="match status" value="1"/>
</dbReference>
<reference evidence="3" key="1">
    <citation type="journal article" date="2019" name="Int. J. Syst. Evol. Microbiol.">
        <title>The Global Catalogue of Microorganisms (GCM) 10K type strain sequencing project: providing services to taxonomists for standard genome sequencing and annotation.</title>
        <authorList>
            <consortium name="The Broad Institute Genomics Platform"/>
            <consortium name="The Broad Institute Genome Sequencing Center for Infectious Disease"/>
            <person name="Wu L."/>
            <person name="Ma J."/>
        </authorList>
    </citation>
    <scope>NUCLEOTIDE SEQUENCE [LARGE SCALE GENOMIC DNA]</scope>
    <source>
        <strain evidence="3">CCUG 54781</strain>
    </source>
</reference>
<evidence type="ECO:0000313" key="2">
    <source>
        <dbReference type="EMBL" id="MFC7348586.1"/>
    </source>
</evidence>
<evidence type="ECO:0000259" key="1">
    <source>
        <dbReference type="Pfam" id="PF00535"/>
    </source>
</evidence>
<comment type="caution">
    <text evidence="2">The sequence shown here is derived from an EMBL/GenBank/DDBJ whole genome shotgun (WGS) entry which is preliminary data.</text>
</comment>
<gene>
    <name evidence="2" type="ORF">ACFQO9_17860</name>
</gene>
<dbReference type="PANTHER" id="PTHR22916:SF64">
    <property type="entry name" value="TRANSFERASE, PUTATIVE-RELATED"/>
    <property type="match status" value="1"/>
</dbReference>
<dbReference type="RefSeq" id="WP_378182566.1">
    <property type="nucleotide sequence ID" value="NZ_JBHTCR010000011.1"/>
</dbReference>
<dbReference type="InterPro" id="IPR001173">
    <property type="entry name" value="Glyco_trans_2-like"/>
</dbReference>
<dbReference type="CDD" id="cd00761">
    <property type="entry name" value="Glyco_tranf_GTA_type"/>
    <property type="match status" value="1"/>
</dbReference>
<sequence>MKISVCIPIYNFDVRELVDDLKKEIKNQSIDAEIVLIDDASEENFRQINNELQNKVEQFVLLEKNIGRSRIRNLFLNYTKGDFLLFLDCDVKIDDKNFLANYLKEIDQNRGVEVLYGNFKIDPAHSGTLRNRYSIEKEIFSVKRSSDFALLKTVNFIIKRNVLEKFPFNEVLLNYGYEDFVFAKTLEFSKVKFSAIQNPVIHFDDASNEDFLNKTKTAIDSLCLLLQNSDNEKFIKDIKVYRVAKKIKNIKMKSPFLFLYSLLEKKIVMNLLSKNPNLKYFDLYKLGLLLRKMQ</sequence>
<dbReference type="Proteomes" id="UP001596550">
    <property type="component" value="Unassembled WGS sequence"/>
</dbReference>
<evidence type="ECO:0000313" key="3">
    <source>
        <dbReference type="Proteomes" id="UP001596550"/>
    </source>
</evidence>
<dbReference type="Gene3D" id="3.90.550.10">
    <property type="entry name" value="Spore Coat Polysaccharide Biosynthesis Protein SpsA, Chain A"/>
    <property type="match status" value="1"/>
</dbReference>
<dbReference type="InterPro" id="IPR029044">
    <property type="entry name" value="Nucleotide-diphossugar_trans"/>
</dbReference>
<proteinExistence type="predicted"/>
<dbReference type="SUPFAM" id="SSF53448">
    <property type="entry name" value="Nucleotide-diphospho-sugar transferases"/>
    <property type="match status" value="1"/>
</dbReference>
<keyword evidence="3" id="KW-1185">Reference proteome</keyword>
<dbReference type="Pfam" id="PF00535">
    <property type="entry name" value="Glycos_transf_2"/>
    <property type="match status" value="1"/>
</dbReference>
<protein>
    <submittedName>
        <fullName evidence="2">Glycosyltransferase family 2 protein</fullName>
    </submittedName>
</protein>
<feature type="domain" description="Glycosyltransferase 2-like" evidence="1">
    <location>
        <begin position="4"/>
        <end position="119"/>
    </location>
</feature>